<dbReference type="EMBL" id="FR719181">
    <property type="protein sequence ID" value="CBX78840.1"/>
    <property type="molecule type" value="Genomic_DNA"/>
</dbReference>
<accession>E5B039</accession>
<organism evidence="1">
    <name type="scientific">Erwinia amylovora ATCC BAA-2158</name>
    <dbReference type="NCBI Taxonomy" id="889211"/>
    <lineage>
        <taxon>Bacteria</taxon>
        <taxon>Pseudomonadati</taxon>
        <taxon>Pseudomonadota</taxon>
        <taxon>Gammaproteobacteria</taxon>
        <taxon>Enterobacterales</taxon>
        <taxon>Erwiniaceae</taxon>
        <taxon>Erwinia</taxon>
    </lineage>
</organism>
<reference evidence="1" key="1">
    <citation type="journal article" date="2011" name="J. Bacteriol.">
        <title>Genome Sequence of an Erwinia amylovora Strain with Pathogenicity Restricted to Rubus Plants.</title>
        <authorList>
            <person name="Powney R."/>
            <person name="Smits T.H."/>
            <person name="Sawbridge T."/>
            <person name="Frey B."/>
            <person name="Blom J."/>
            <person name="Frey J.E."/>
            <person name="Plummer K.M."/>
            <person name="Beer S.V."/>
            <person name="Luck J."/>
            <person name="Duffy B."/>
            <person name="Rodoni B."/>
        </authorList>
    </citation>
    <scope>NUCLEOTIDE SEQUENCE</scope>
    <source>
        <strain evidence="1">ATCC BAA-2158</strain>
    </source>
</reference>
<sequence>MSLKKQPAAHQQNVSMAITFPTSEDCFPPAISYTARWRNVSLWSEK</sequence>
<dbReference type="AlphaFoldDB" id="E5B039"/>
<gene>
    <name evidence="1" type="ORF">EAIL5_0020</name>
</gene>
<name>E5B039_ERWAM</name>
<proteinExistence type="predicted"/>
<protein>
    <submittedName>
        <fullName evidence="1">Uncharacterized protein</fullName>
    </submittedName>
</protein>
<evidence type="ECO:0000313" key="1">
    <source>
        <dbReference type="EMBL" id="CBX78840.1"/>
    </source>
</evidence>